<evidence type="ECO:0000313" key="2">
    <source>
        <dbReference type="Proteomes" id="UP000252800"/>
    </source>
</evidence>
<organism evidence="1 2">
    <name type="scientific">Enterococcus cecorum</name>
    <dbReference type="NCBI Taxonomy" id="44008"/>
    <lineage>
        <taxon>Bacteria</taxon>
        <taxon>Bacillati</taxon>
        <taxon>Bacillota</taxon>
        <taxon>Bacilli</taxon>
        <taxon>Lactobacillales</taxon>
        <taxon>Enterococcaceae</taxon>
        <taxon>Enterococcus</taxon>
    </lineage>
</organism>
<proteinExistence type="predicted"/>
<name>A0A366SEV4_9ENTE</name>
<gene>
    <name evidence="1" type="ORF">EB18_01792</name>
</gene>
<dbReference type="Proteomes" id="UP000252800">
    <property type="component" value="Unassembled WGS sequence"/>
</dbReference>
<accession>A0A366SEV4</accession>
<dbReference type="RefSeq" id="WP_113784920.1">
    <property type="nucleotide sequence ID" value="NZ_KZ845744.1"/>
</dbReference>
<sequence length="444" mass="52728">MTYKRKYTVKTQLHKKNNQEIIDYFEEGVALYNHIKREAFHVYKRDPDYKKHQFNTYLQEKYNILKRTANSIISDAIGNYNTIKELKEYELKQVDSKIEKLKKDIIPKLSLFIKQNLQKISLGMKIDLKKHRNLRSKLVAKKKKLHRLTERKKQLLYEMTSGDFKICFGTKHLLKRNLVSFRNQRDSQMSFVGCKSETCQNQMFQLFYNPNNNQFDIRLRKDLGGYKDKKNYAYGRVYFNHHKNELIQILKEGYSPLSFKIQKKKGRYYLICTFEIHVEKSAFLTRNSYGTVGVDFNKGFITITETDAYGNMLSTDKRIYRFKQGNKTVNDFRQLANELVKQCLKSGKDLVIENLNFKKTKSKTESKVGKQYNEMIHSLAYKTFTHILEEITFRNYVWLRKVNPAWTSWIAKHKYCPLMKLNVHTGAAYVIARRGQGFRETKVS</sequence>
<dbReference type="AlphaFoldDB" id="A0A366SEV4"/>
<reference evidence="1 2" key="1">
    <citation type="submission" date="2015-06" db="EMBL/GenBank/DDBJ databases">
        <title>The Genome Sequence of Enterococcus cecorum 170AEA1.</title>
        <authorList>
            <consortium name="The Broad Institute Genomics Platform"/>
            <consortium name="The Broad Institute Genome Sequencing Center for Infectious Disease"/>
            <person name="Earl A.M."/>
            <person name="Van Tyne D."/>
            <person name="Lebreton F."/>
            <person name="Saavedra J.T."/>
            <person name="Gilmore M.S."/>
            <person name="Manson McGuire A."/>
            <person name="Clock S."/>
            <person name="Crupain M."/>
            <person name="Rangan U."/>
            <person name="Young S."/>
            <person name="Abouelleil A."/>
            <person name="Cao P."/>
            <person name="Chapman S.B."/>
            <person name="Griggs A."/>
            <person name="Priest M."/>
            <person name="Shea T."/>
            <person name="Wortman J."/>
            <person name="Nusbaum C."/>
            <person name="Birren B."/>
        </authorList>
    </citation>
    <scope>NUCLEOTIDE SEQUENCE [LARGE SCALE GENOMIC DNA]</scope>
    <source>
        <strain evidence="1 2">170AEA1</strain>
    </source>
</reference>
<evidence type="ECO:0000313" key="1">
    <source>
        <dbReference type="EMBL" id="RBR28660.1"/>
    </source>
</evidence>
<dbReference type="EMBL" id="LEOY01000014">
    <property type="protein sequence ID" value="RBR28660.1"/>
    <property type="molecule type" value="Genomic_DNA"/>
</dbReference>
<protein>
    <submittedName>
        <fullName evidence="1">IS605 OrfB family transposase</fullName>
    </submittedName>
</protein>
<comment type="caution">
    <text evidence="1">The sequence shown here is derived from an EMBL/GenBank/DDBJ whole genome shotgun (WGS) entry which is preliminary data.</text>
</comment>